<keyword evidence="2" id="KW-1185">Reference proteome</keyword>
<proteinExistence type="predicted"/>
<evidence type="ECO:0000313" key="1">
    <source>
        <dbReference type="EMBL" id="MBA0851059.1"/>
    </source>
</evidence>
<sequence length="26" mass="3000">MILIWQRLAVMVGSIGSIFIYEMEAK</sequence>
<gene>
    <name evidence="1" type="ORF">Goshw_012390</name>
</gene>
<comment type="caution">
    <text evidence="1">The sequence shown here is derived from an EMBL/GenBank/DDBJ whole genome shotgun (WGS) entry which is preliminary data.</text>
</comment>
<organism evidence="1 2">
    <name type="scientific">Gossypium schwendimanii</name>
    <name type="common">Cotton</name>
    <dbReference type="NCBI Taxonomy" id="34291"/>
    <lineage>
        <taxon>Eukaryota</taxon>
        <taxon>Viridiplantae</taxon>
        <taxon>Streptophyta</taxon>
        <taxon>Embryophyta</taxon>
        <taxon>Tracheophyta</taxon>
        <taxon>Spermatophyta</taxon>
        <taxon>Magnoliopsida</taxon>
        <taxon>eudicotyledons</taxon>
        <taxon>Gunneridae</taxon>
        <taxon>Pentapetalae</taxon>
        <taxon>rosids</taxon>
        <taxon>malvids</taxon>
        <taxon>Malvales</taxon>
        <taxon>Malvaceae</taxon>
        <taxon>Malvoideae</taxon>
        <taxon>Gossypium</taxon>
    </lineage>
</organism>
<protein>
    <submittedName>
        <fullName evidence="1">Uncharacterized protein</fullName>
    </submittedName>
</protein>
<dbReference type="EMBL" id="JABFAF010000003">
    <property type="protein sequence ID" value="MBA0851059.1"/>
    <property type="molecule type" value="Genomic_DNA"/>
</dbReference>
<dbReference type="Proteomes" id="UP000593576">
    <property type="component" value="Unassembled WGS sequence"/>
</dbReference>
<dbReference type="AlphaFoldDB" id="A0A7J9KY03"/>
<evidence type="ECO:0000313" key="2">
    <source>
        <dbReference type="Proteomes" id="UP000593576"/>
    </source>
</evidence>
<reference evidence="1 2" key="1">
    <citation type="journal article" date="2019" name="Genome Biol. Evol.">
        <title>Insights into the evolution of the New World diploid cottons (Gossypium, subgenus Houzingenia) based on genome sequencing.</title>
        <authorList>
            <person name="Grover C.E."/>
            <person name="Arick M.A. 2nd"/>
            <person name="Thrash A."/>
            <person name="Conover J.L."/>
            <person name="Sanders W.S."/>
            <person name="Peterson D.G."/>
            <person name="Frelichowski J.E."/>
            <person name="Scheffler J.A."/>
            <person name="Scheffler B.E."/>
            <person name="Wendel J.F."/>
        </authorList>
    </citation>
    <scope>NUCLEOTIDE SEQUENCE [LARGE SCALE GENOMIC DNA]</scope>
    <source>
        <strain evidence="1">1</strain>
        <tissue evidence="1">Leaf</tissue>
    </source>
</reference>
<name>A0A7J9KY03_GOSSC</name>
<accession>A0A7J9KY03</accession>